<proteinExistence type="predicted"/>
<dbReference type="InterPro" id="IPR057087">
    <property type="entry name" value="Gp12-like"/>
</dbReference>
<organism evidence="2 3">
    <name type="scientific">Bacillus phage vB_BcM_Sam46</name>
    <dbReference type="NCBI Taxonomy" id="2719179"/>
    <lineage>
        <taxon>Viruses</taxon>
        <taxon>Duplodnaviria</taxon>
        <taxon>Heunggongvirae</taxon>
        <taxon>Uroviricota</taxon>
        <taxon>Caudoviricetes</taxon>
        <taxon>Samaravirus</taxon>
        <taxon>Samaravirus sam46</taxon>
    </lineage>
</organism>
<dbReference type="Pfam" id="PF23961">
    <property type="entry name" value="Phage_tail_terminator_9"/>
    <property type="match status" value="1"/>
</dbReference>
<dbReference type="NCBIfam" id="NF047498">
    <property type="entry name" value="LIC_12616_fam"/>
    <property type="match status" value="1"/>
</dbReference>
<dbReference type="Proteomes" id="UP000502921">
    <property type="component" value="Segment"/>
</dbReference>
<keyword evidence="3" id="KW-1185">Reference proteome</keyword>
<sequence length="164" mass="18673">MEIGQLRTQLMTLLNQQIGAPVIEADGMGKKPTVPHVTYKFTRMYGKDVGGEVLEGKDIQGVFKLVKSDSYKATISFTAYATDDDASRDLAQKVYDWFSFTGYDYLMNMNIAVVEQTDVINRDIFIIENYERRNGFDVIIRVARELMRDIYTIENVESAGSTEQ</sequence>
<gene>
    <name evidence="2" type="ORF">Sam46_gp11</name>
</gene>
<protein>
    <recommendedName>
        <fullName evidence="1">Phage neck terminator protein gp12-like domain-containing protein</fullName>
    </recommendedName>
</protein>
<evidence type="ECO:0000259" key="1">
    <source>
        <dbReference type="Pfam" id="PF23961"/>
    </source>
</evidence>
<name>A0A6G9L9H1_9CAUD</name>
<accession>A0A6G9L9H1</accession>
<evidence type="ECO:0000313" key="3">
    <source>
        <dbReference type="Proteomes" id="UP000502921"/>
    </source>
</evidence>
<evidence type="ECO:0000313" key="2">
    <source>
        <dbReference type="EMBL" id="QIQ61212.1"/>
    </source>
</evidence>
<reference evidence="2 3" key="1">
    <citation type="submission" date="2019-10" db="EMBL/GenBank/DDBJ databases">
        <authorList>
            <person name="Piligrimova E."/>
            <person name="Kazantseva O."/>
            <person name="Shadrin A."/>
            <person name="Zagorodny V."/>
        </authorList>
    </citation>
    <scope>NUCLEOTIDE SEQUENCE [LARGE SCALE GENOMIC DNA]</scope>
</reference>
<dbReference type="EMBL" id="MN604698">
    <property type="protein sequence ID" value="QIQ61212.1"/>
    <property type="molecule type" value="Genomic_DNA"/>
</dbReference>
<feature type="domain" description="Phage neck terminator protein gp12-like" evidence="1">
    <location>
        <begin position="9"/>
        <end position="159"/>
    </location>
</feature>